<dbReference type="PROSITE" id="PS50932">
    <property type="entry name" value="HTH_LACI_2"/>
    <property type="match status" value="1"/>
</dbReference>
<evidence type="ECO:0000313" key="5">
    <source>
        <dbReference type="EMBL" id="OYO24926.1"/>
    </source>
</evidence>
<dbReference type="CDD" id="cd01392">
    <property type="entry name" value="HTH_LacI"/>
    <property type="match status" value="1"/>
</dbReference>
<dbReference type="Pfam" id="PF13377">
    <property type="entry name" value="Peripla_BP_3"/>
    <property type="match status" value="1"/>
</dbReference>
<accession>A0A255HCL9</accession>
<dbReference type="OrthoDB" id="9785139at2"/>
<dbReference type="PANTHER" id="PTHR30146">
    <property type="entry name" value="LACI-RELATED TRANSCRIPTIONAL REPRESSOR"/>
    <property type="match status" value="1"/>
</dbReference>
<evidence type="ECO:0000256" key="2">
    <source>
        <dbReference type="ARBA" id="ARBA00023125"/>
    </source>
</evidence>
<sequence length="340" mass="36106">MQGGLVVTSEDVARYVGVSQPTVSRALRDDPKVSRATKARVREAARLLGYVPSATGRALAVGRSHRIGLLLTDVENAFYPYLIAPLYRALLQAGYEMVLLAEAEEAGPIAERIVANGLDGVVLTTSTTDSALPRRLQDRGMPFVYLNRTVPAVPADSVVVDATAGYRELAGRLRELGHRRVGALLGPVNTSTGLHREAVLREALSAADLVLDETAVRRGPYDVASGWQGMREILRLTRRPSVVICGNDVVAVGALNAAAEAGVRVPREVSVVGFDDLPMAGWPVLDLATVAFDLAEMARAAVGLITDRVEGRGGPGQQQQVFSTALVQRGSLAEARGRGA</sequence>
<dbReference type="PANTHER" id="PTHR30146:SF153">
    <property type="entry name" value="LACTOSE OPERON REPRESSOR"/>
    <property type="match status" value="1"/>
</dbReference>
<evidence type="ECO:0000313" key="6">
    <source>
        <dbReference type="Proteomes" id="UP000216311"/>
    </source>
</evidence>
<keyword evidence="1" id="KW-0805">Transcription regulation</keyword>
<keyword evidence="3" id="KW-0804">Transcription</keyword>
<dbReference type="InterPro" id="IPR010982">
    <property type="entry name" value="Lambda_DNA-bd_dom_sf"/>
</dbReference>
<gene>
    <name evidence="5" type="ORF">CGZ93_00105</name>
</gene>
<dbReference type="Gene3D" id="3.40.50.2300">
    <property type="match status" value="2"/>
</dbReference>
<comment type="caution">
    <text evidence="5">The sequence shown here is derived from an EMBL/GenBank/DDBJ whole genome shotgun (WGS) entry which is preliminary data.</text>
</comment>
<reference evidence="5 6" key="1">
    <citation type="submission" date="2017-07" db="EMBL/GenBank/DDBJ databases">
        <title>Draft whole genome sequences of clinical Proprionibacteriaceae strains.</title>
        <authorList>
            <person name="Bernier A.-M."/>
            <person name="Bernard K."/>
            <person name="Domingo M.-C."/>
        </authorList>
    </citation>
    <scope>NUCLEOTIDE SEQUENCE [LARGE SCALE GENOMIC DNA]</scope>
    <source>
        <strain evidence="5 6">NML 130396</strain>
    </source>
</reference>
<keyword evidence="2" id="KW-0238">DNA-binding</keyword>
<dbReference type="InterPro" id="IPR000843">
    <property type="entry name" value="HTH_LacI"/>
</dbReference>
<dbReference type="Pfam" id="PF00356">
    <property type="entry name" value="LacI"/>
    <property type="match status" value="1"/>
</dbReference>
<feature type="domain" description="HTH lacI-type" evidence="4">
    <location>
        <begin position="7"/>
        <end position="61"/>
    </location>
</feature>
<dbReference type="Proteomes" id="UP000216311">
    <property type="component" value="Unassembled WGS sequence"/>
</dbReference>
<dbReference type="SUPFAM" id="SSF53822">
    <property type="entry name" value="Periplasmic binding protein-like I"/>
    <property type="match status" value="1"/>
</dbReference>
<dbReference type="EMBL" id="NMVQ01000001">
    <property type="protein sequence ID" value="OYO24926.1"/>
    <property type="molecule type" value="Genomic_DNA"/>
</dbReference>
<keyword evidence="6" id="KW-1185">Reference proteome</keyword>
<dbReference type="InterPro" id="IPR028082">
    <property type="entry name" value="Peripla_BP_I"/>
</dbReference>
<dbReference type="Gene3D" id="1.10.260.40">
    <property type="entry name" value="lambda repressor-like DNA-binding domains"/>
    <property type="match status" value="1"/>
</dbReference>
<protein>
    <submittedName>
        <fullName evidence="5">LacI family transcriptional regulator</fullName>
    </submittedName>
</protein>
<dbReference type="InterPro" id="IPR046335">
    <property type="entry name" value="LacI/GalR-like_sensor"/>
</dbReference>
<evidence type="ECO:0000256" key="1">
    <source>
        <dbReference type="ARBA" id="ARBA00023015"/>
    </source>
</evidence>
<dbReference type="SMART" id="SM00354">
    <property type="entry name" value="HTH_LACI"/>
    <property type="match status" value="1"/>
</dbReference>
<dbReference type="AlphaFoldDB" id="A0A255HCL9"/>
<evidence type="ECO:0000256" key="3">
    <source>
        <dbReference type="ARBA" id="ARBA00023163"/>
    </source>
</evidence>
<name>A0A255HCL9_9ACTN</name>
<proteinExistence type="predicted"/>
<evidence type="ECO:0000259" key="4">
    <source>
        <dbReference type="PROSITE" id="PS50932"/>
    </source>
</evidence>
<dbReference type="SUPFAM" id="SSF47413">
    <property type="entry name" value="lambda repressor-like DNA-binding domains"/>
    <property type="match status" value="1"/>
</dbReference>
<organism evidence="5 6">
    <name type="scientific">Enemella dayhoffiae</name>
    <dbReference type="NCBI Taxonomy" id="2016507"/>
    <lineage>
        <taxon>Bacteria</taxon>
        <taxon>Bacillati</taxon>
        <taxon>Actinomycetota</taxon>
        <taxon>Actinomycetes</taxon>
        <taxon>Propionibacteriales</taxon>
        <taxon>Propionibacteriaceae</taxon>
        <taxon>Enemella</taxon>
    </lineage>
</organism>
<dbReference type="GO" id="GO:0000976">
    <property type="term" value="F:transcription cis-regulatory region binding"/>
    <property type="evidence" value="ECO:0007669"/>
    <property type="project" value="TreeGrafter"/>
</dbReference>
<dbReference type="GO" id="GO:0003700">
    <property type="term" value="F:DNA-binding transcription factor activity"/>
    <property type="evidence" value="ECO:0007669"/>
    <property type="project" value="TreeGrafter"/>
</dbReference>